<dbReference type="NCBIfam" id="TIGR02433">
    <property type="entry name" value="lysidine_TilS_C"/>
    <property type="match status" value="1"/>
</dbReference>
<dbReference type="SMART" id="SM00977">
    <property type="entry name" value="TilS_C"/>
    <property type="match status" value="1"/>
</dbReference>
<reference evidence="2" key="1">
    <citation type="submission" date="2019-08" db="EMBL/GenBank/DDBJ databases">
        <authorList>
            <person name="Kucharzyk K."/>
            <person name="Murdoch R.W."/>
            <person name="Higgins S."/>
            <person name="Loffler F."/>
        </authorList>
    </citation>
    <scope>NUCLEOTIDE SEQUENCE</scope>
</reference>
<comment type="caution">
    <text evidence="2">The sequence shown here is derived from an EMBL/GenBank/DDBJ whole genome shotgun (WGS) entry which is preliminary data.</text>
</comment>
<dbReference type="Pfam" id="PF11734">
    <property type="entry name" value="TilS_C"/>
    <property type="match status" value="1"/>
</dbReference>
<name>A0A645IDP7_9ZZZZ</name>
<dbReference type="EMBL" id="VSSQ01112294">
    <property type="protein sequence ID" value="MPN49250.1"/>
    <property type="molecule type" value="Genomic_DNA"/>
</dbReference>
<evidence type="ECO:0000259" key="1">
    <source>
        <dbReference type="SMART" id="SM00977"/>
    </source>
</evidence>
<dbReference type="GO" id="GO:0005737">
    <property type="term" value="C:cytoplasm"/>
    <property type="evidence" value="ECO:0007669"/>
    <property type="project" value="InterPro"/>
</dbReference>
<dbReference type="GO" id="GO:0008033">
    <property type="term" value="P:tRNA processing"/>
    <property type="evidence" value="ECO:0007669"/>
    <property type="project" value="InterPro"/>
</dbReference>
<gene>
    <name evidence="2" type="ORF">SDC9_196865</name>
</gene>
<sequence>MPEGETITPRGVLHSKRVTSWRKPADGNEAFLALDALPKELVVRSRHTGDRFYPLGAPGERLLSDVLIDKKIPKEERDRPLLCAGEQVLYAAGLGISERAKVRPDTREILHIQYTGGKQG</sequence>
<proteinExistence type="predicted"/>
<dbReference type="InterPro" id="IPR012796">
    <property type="entry name" value="Lysidine-tRNA-synth_C"/>
</dbReference>
<dbReference type="GO" id="GO:0005524">
    <property type="term" value="F:ATP binding"/>
    <property type="evidence" value="ECO:0007669"/>
    <property type="project" value="InterPro"/>
</dbReference>
<accession>A0A645IDP7</accession>
<dbReference type="AlphaFoldDB" id="A0A645IDP7"/>
<protein>
    <recommendedName>
        <fullName evidence="1">Lysidine-tRNA(Ile) synthetase C-terminal domain-containing protein</fullName>
    </recommendedName>
</protein>
<dbReference type="GO" id="GO:0016879">
    <property type="term" value="F:ligase activity, forming carbon-nitrogen bonds"/>
    <property type="evidence" value="ECO:0007669"/>
    <property type="project" value="InterPro"/>
</dbReference>
<dbReference type="SUPFAM" id="SSF56037">
    <property type="entry name" value="PheT/TilS domain"/>
    <property type="match status" value="1"/>
</dbReference>
<organism evidence="2">
    <name type="scientific">bioreactor metagenome</name>
    <dbReference type="NCBI Taxonomy" id="1076179"/>
    <lineage>
        <taxon>unclassified sequences</taxon>
        <taxon>metagenomes</taxon>
        <taxon>ecological metagenomes</taxon>
    </lineage>
</organism>
<feature type="domain" description="Lysidine-tRNA(Ile) synthetase C-terminal" evidence="1">
    <location>
        <begin position="41"/>
        <end position="112"/>
    </location>
</feature>
<evidence type="ECO:0000313" key="2">
    <source>
        <dbReference type="EMBL" id="MPN49250.1"/>
    </source>
</evidence>